<feature type="domain" description="Periplasmic binding protein" evidence="3">
    <location>
        <begin position="36"/>
        <end position="297"/>
    </location>
</feature>
<organism evidence="4 5">
    <name type="scientific">Streptomyces actuosus</name>
    <dbReference type="NCBI Taxonomy" id="1885"/>
    <lineage>
        <taxon>Bacteria</taxon>
        <taxon>Bacillati</taxon>
        <taxon>Actinomycetota</taxon>
        <taxon>Actinomycetes</taxon>
        <taxon>Kitasatosporales</taxon>
        <taxon>Streptomycetaceae</taxon>
        <taxon>Streptomyces</taxon>
    </lineage>
</organism>
<evidence type="ECO:0000259" key="3">
    <source>
        <dbReference type="Pfam" id="PF13407"/>
    </source>
</evidence>
<dbReference type="InterPro" id="IPR025997">
    <property type="entry name" value="SBP_2_dom"/>
</dbReference>
<dbReference type="Proteomes" id="UP000788262">
    <property type="component" value="Unassembled WGS sequence"/>
</dbReference>
<keyword evidence="5" id="KW-1185">Reference proteome</keyword>
<evidence type="ECO:0000313" key="4">
    <source>
        <dbReference type="EMBL" id="MBN0044744.1"/>
    </source>
</evidence>
<accession>A0ABS2VNQ1</accession>
<name>A0ABS2VNQ1_STRAS</name>
<dbReference type="RefSeq" id="WP_205382962.1">
    <property type="nucleotide sequence ID" value="NZ_JAFFZS010000007.1"/>
</dbReference>
<keyword evidence="2" id="KW-0732">Signal</keyword>
<comment type="subcellular location">
    <subcellularLocation>
        <location evidence="1">Cell envelope</location>
    </subcellularLocation>
</comment>
<dbReference type="InterPro" id="IPR028082">
    <property type="entry name" value="Peripla_BP_I"/>
</dbReference>
<protein>
    <submittedName>
        <fullName evidence="4">Substrate-binding domain-containing protein</fullName>
    </submittedName>
</protein>
<dbReference type="Gene3D" id="3.40.50.2300">
    <property type="match status" value="2"/>
</dbReference>
<evidence type="ECO:0000256" key="2">
    <source>
        <dbReference type="ARBA" id="ARBA00022729"/>
    </source>
</evidence>
<dbReference type="InterPro" id="IPR050555">
    <property type="entry name" value="Bact_Solute-Bind_Prot2"/>
</dbReference>
<evidence type="ECO:0000256" key="1">
    <source>
        <dbReference type="ARBA" id="ARBA00004196"/>
    </source>
</evidence>
<comment type="caution">
    <text evidence="4">The sequence shown here is derived from an EMBL/GenBank/DDBJ whole genome shotgun (WGS) entry which is preliminary data.</text>
</comment>
<dbReference type="PANTHER" id="PTHR30036:SF1">
    <property type="entry name" value="D-XYLOSE-BINDING PERIPLASMIC PROTEIN"/>
    <property type="match status" value="1"/>
</dbReference>
<proteinExistence type="predicted"/>
<dbReference type="SUPFAM" id="SSF53822">
    <property type="entry name" value="Periplasmic binding protein-like I"/>
    <property type="match status" value="1"/>
</dbReference>
<sequence length="362" mass="38064">MAAAVSMTTLSLGCGALNETEKSGESSPTKGNDLTVGLLMPETTNTRYVNFDYPIIKRRIAELTDNRGKVEYANAGASASKQARQMQEMIDGGVDVILLDAVDSHAVSGLVKKAKSAGIPVIAYDRLAEGPIDAYVSFDNELVGEVQARTLLAALGPDAGPSTKIVMMNGSPTDPNAAQFKKGALSELRGKVTIAESYDVKDWSPDLAQTRMTEALGAIGADDIAAVYSANDSMAGGIVRAMKAAGVSPVPPLTGQDADLDAVQRIVTGKQYMTVYKPYPDEAEAAAEMAVDKVQGKNIQFDALTQDHVDSPTDKDIPAQLVTVSALTQKNIKETVVADGIYKISDICIAKFAAACTAIGLD</sequence>
<evidence type="ECO:0000313" key="5">
    <source>
        <dbReference type="Proteomes" id="UP000788262"/>
    </source>
</evidence>
<dbReference type="EMBL" id="JAFFZS010000007">
    <property type="protein sequence ID" value="MBN0044744.1"/>
    <property type="molecule type" value="Genomic_DNA"/>
</dbReference>
<dbReference type="Pfam" id="PF13407">
    <property type="entry name" value="Peripla_BP_4"/>
    <property type="match status" value="1"/>
</dbReference>
<reference evidence="4 5" key="1">
    <citation type="submission" date="2021-02" db="EMBL/GenBank/DDBJ databases">
        <title>Whole genome sequencing of Streptomyces actuosus VRA1.</title>
        <authorList>
            <person name="Sen G."/>
            <person name="Sen A."/>
        </authorList>
    </citation>
    <scope>NUCLEOTIDE SEQUENCE [LARGE SCALE GENOMIC DNA]</scope>
    <source>
        <strain evidence="4 5">VRA1</strain>
    </source>
</reference>
<dbReference type="PANTHER" id="PTHR30036">
    <property type="entry name" value="D-XYLOSE-BINDING PERIPLASMIC PROTEIN"/>
    <property type="match status" value="1"/>
</dbReference>
<gene>
    <name evidence="4" type="ORF">JS756_11610</name>
</gene>